<proteinExistence type="predicted"/>
<keyword evidence="3" id="KW-1185">Reference proteome</keyword>
<evidence type="ECO:0000313" key="2">
    <source>
        <dbReference type="EMBL" id="GET45049.1"/>
    </source>
</evidence>
<dbReference type="RefSeq" id="WP_155283748.1">
    <property type="nucleotide sequence ID" value="NZ_BLBC01000005.1"/>
</dbReference>
<evidence type="ECO:0000313" key="3">
    <source>
        <dbReference type="Proteomes" id="UP000398217"/>
    </source>
</evidence>
<reference evidence="3" key="1">
    <citation type="journal article" date="2020" name="Int. J. Syst. Evol. Microbiol.">
        <title>Capnocytophaga felis sp. nov. isolated from the feline oral cavity.</title>
        <authorList>
            <person name="Suzuki M."/>
            <person name="Umeda K."/>
            <person name="Kimura M."/>
            <person name="Imaoka K."/>
            <person name="Morikawa S."/>
            <person name="Maeda K."/>
        </authorList>
    </citation>
    <scope>NUCLEOTIDE SEQUENCE [LARGE SCALE GENOMIC DNA]</scope>
    <source>
        <strain evidence="3">KC07070</strain>
    </source>
</reference>
<dbReference type="AlphaFoldDB" id="A0A5M4B642"/>
<gene>
    <name evidence="2" type="ORF">RCZ01_03510</name>
</gene>
<sequence length="185" mass="20778">MKKICFFLLTFLSLEVIAQKGFYESIEISFGSNFSKDKSAMTAMDADFIGGYEFSEKFRIGVVFPVSYMVFRDELKAKHKGISVGLGINTNTLLCTNDVISLRADVTLGICDLNPSTKSNPDWIFFRGKAGLQCYINTLSTNKIKPFVSLGVSYYFDSHELPDGKIKDYQYVVPLIGIGFKSKFF</sequence>
<feature type="chain" id="PRO_5024395559" description="Outer membrane protein beta-barrel domain-containing protein" evidence="1">
    <location>
        <begin position="19"/>
        <end position="185"/>
    </location>
</feature>
<evidence type="ECO:0008006" key="4">
    <source>
        <dbReference type="Google" id="ProtNLM"/>
    </source>
</evidence>
<dbReference type="EMBL" id="BLBC01000005">
    <property type="protein sequence ID" value="GET45049.1"/>
    <property type="molecule type" value="Genomic_DNA"/>
</dbReference>
<protein>
    <recommendedName>
        <fullName evidence="4">Outer membrane protein beta-barrel domain-containing protein</fullName>
    </recommendedName>
</protein>
<dbReference type="Proteomes" id="UP000398217">
    <property type="component" value="Unassembled WGS sequence"/>
</dbReference>
<comment type="caution">
    <text evidence="2">The sequence shown here is derived from an EMBL/GenBank/DDBJ whole genome shotgun (WGS) entry which is preliminary data.</text>
</comment>
<keyword evidence="1" id="KW-0732">Signal</keyword>
<organism evidence="2 3">
    <name type="scientific">Capnocytophaga felis</name>
    <dbReference type="NCBI Taxonomy" id="2267611"/>
    <lineage>
        <taxon>Bacteria</taxon>
        <taxon>Pseudomonadati</taxon>
        <taxon>Bacteroidota</taxon>
        <taxon>Flavobacteriia</taxon>
        <taxon>Flavobacteriales</taxon>
        <taxon>Flavobacteriaceae</taxon>
        <taxon>Capnocytophaga</taxon>
    </lineage>
</organism>
<name>A0A5M4B642_9FLAO</name>
<feature type="signal peptide" evidence="1">
    <location>
        <begin position="1"/>
        <end position="18"/>
    </location>
</feature>
<accession>A0A5M4B642</accession>
<evidence type="ECO:0000256" key="1">
    <source>
        <dbReference type="SAM" id="SignalP"/>
    </source>
</evidence>